<reference evidence="1 2" key="1">
    <citation type="submission" date="2020-08" db="EMBL/GenBank/DDBJ databases">
        <title>Bridging the membrane lipid divide: bacteria of the FCB group superphylum have the potential to synthesize archaeal ether lipids.</title>
        <authorList>
            <person name="Villanueva L."/>
            <person name="Von Meijenfeldt F.A.B."/>
            <person name="Westbye A.B."/>
            <person name="Yadav S."/>
            <person name="Hopmans E.C."/>
            <person name="Dutilh B.E."/>
            <person name="Sinninghe Damste J.S."/>
        </authorList>
    </citation>
    <scope>NUCLEOTIDE SEQUENCE [LARGE SCALE GENOMIC DNA]</scope>
    <source>
        <strain evidence="1">NIOZ-UU36</strain>
    </source>
</reference>
<dbReference type="EMBL" id="JACNJN010000141">
    <property type="protein sequence ID" value="MBC8336126.1"/>
    <property type="molecule type" value="Genomic_DNA"/>
</dbReference>
<organism evidence="1 2">
    <name type="scientific">Candidatus Desulfolinea nitratireducens</name>
    <dbReference type="NCBI Taxonomy" id="2841698"/>
    <lineage>
        <taxon>Bacteria</taxon>
        <taxon>Bacillati</taxon>
        <taxon>Chloroflexota</taxon>
        <taxon>Anaerolineae</taxon>
        <taxon>Anaerolineales</taxon>
        <taxon>Anaerolineales incertae sedis</taxon>
        <taxon>Candidatus Desulfolinea</taxon>
    </lineage>
</organism>
<proteinExistence type="predicted"/>
<accession>A0A8J6NII4</accession>
<name>A0A8J6NII4_9CHLR</name>
<gene>
    <name evidence="1" type="ORF">H8E29_12730</name>
</gene>
<evidence type="ECO:0000313" key="1">
    <source>
        <dbReference type="EMBL" id="MBC8336126.1"/>
    </source>
</evidence>
<dbReference type="AlphaFoldDB" id="A0A8J6NII4"/>
<dbReference type="Proteomes" id="UP000614469">
    <property type="component" value="Unassembled WGS sequence"/>
</dbReference>
<protein>
    <submittedName>
        <fullName evidence="1">Uncharacterized protein</fullName>
    </submittedName>
</protein>
<evidence type="ECO:0000313" key="2">
    <source>
        <dbReference type="Proteomes" id="UP000614469"/>
    </source>
</evidence>
<comment type="caution">
    <text evidence="1">The sequence shown here is derived from an EMBL/GenBank/DDBJ whole genome shotgun (WGS) entry which is preliminary data.</text>
</comment>
<sequence>MEEDMSGTLSAESIKKTITYFYLLSFCPPTDLGAFKEHVKPWKRQIAKAAGMSEAKFFKAAIPEVCSRIVAFHEDSREPSQYWVEALIIKAGKADENPQGAYDFQEELSKVARLPQRALPENRLHRKKGCAFCQLPCNYGFFTLVSDPDFDTLQDMLEAEVNRSGDTKSAIRPVWNFTFSHLIQSIDFEEEYTIHQRHLGNLSYCLLMLAMAKSRLALPAKQLQVYQVINQRLMQPNNSANRN</sequence>